<gene>
    <name evidence="4" type="primary">rhlB</name>
    <name evidence="4" type="ORF">BGL_2c07480</name>
</gene>
<protein>
    <submittedName>
        <fullName evidence="4">Rhamnosyltransferase I subunit B</fullName>
    </submittedName>
</protein>
<dbReference type="AlphaFoldDB" id="A0A0B6RU44"/>
<feature type="compositionally biased region" description="Low complexity" evidence="1">
    <location>
        <begin position="427"/>
        <end position="437"/>
    </location>
</feature>
<dbReference type="Gene3D" id="3.40.50.2000">
    <property type="entry name" value="Glycogen Phosphorylase B"/>
    <property type="match status" value="2"/>
</dbReference>
<dbReference type="EMBL" id="CP002581">
    <property type="protein sequence ID" value="AJK48832.1"/>
    <property type="molecule type" value="Genomic_DNA"/>
</dbReference>
<keyword evidence="5" id="KW-1185">Reference proteome</keyword>
<evidence type="ECO:0000256" key="1">
    <source>
        <dbReference type="SAM" id="MobiDB-lite"/>
    </source>
</evidence>
<evidence type="ECO:0000259" key="2">
    <source>
        <dbReference type="Pfam" id="PF03033"/>
    </source>
</evidence>
<keyword evidence="4" id="KW-0808">Transferase</keyword>
<evidence type="ECO:0000259" key="3">
    <source>
        <dbReference type="Pfam" id="PF06722"/>
    </source>
</evidence>
<dbReference type="InterPro" id="IPR050426">
    <property type="entry name" value="Glycosyltransferase_28"/>
</dbReference>
<reference evidence="5" key="1">
    <citation type="submission" date="2011-03" db="EMBL/GenBank/DDBJ databases">
        <authorList>
            <person name="Voget S."/>
            <person name="Streit W.R."/>
            <person name="Jaeger K.E."/>
            <person name="Daniel R."/>
        </authorList>
    </citation>
    <scope>NUCLEOTIDE SEQUENCE [LARGE SCALE GENOMIC DNA]</scope>
    <source>
        <strain evidence="5">PG1</strain>
    </source>
</reference>
<feature type="compositionally biased region" description="Low complexity" evidence="1">
    <location>
        <begin position="452"/>
        <end position="464"/>
    </location>
</feature>
<dbReference type="PANTHER" id="PTHR48050:SF13">
    <property type="entry name" value="STEROL 3-BETA-GLUCOSYLTRANSFERASE UGT80A2"/>
    <property type="match status" value="1"/>
</dbReference>
<feature type="region of interest" description="Disordered" evidence="1">
    <location>
        <begin position="427"/>
        <end position="464"/>
    </location>
</feature>
<organism evidence="4 5">
    <name type="scientific">Burkholderia plantarii</name>
    <dbReference type="NCBI Taxonomy" id="41899"/>
    <lineage>
        <taxon>Bacteria</taxon>
        <taxon>Pseudomonadati</taxon>
        <taxon>Pseudomonadota</taxon>
        <taxon>Betaproteobacteria</taxon>
        <taxon>Burkholderiales</taxon>
        <taxon>Burkholderiaceae</taxon>
        <taxon>Burkholderia</taxon>
    </lineage>
</organism>
<dbReference type="InterPro" id="IPR002213">
    <property type="entry name" value="UDP_glucos_trans"/>
</dbReference>
<dbReference type="InterPro" id="IPR004276">
    <property type="entry name" value="GlycoTrans_28_N"/>
</dbReference>
<dbReference type="PANTHER" id="PTHR48050">
    <property type="entry name" value="STEROL 3-BETA-GLUCOSYLTRANSFERASE"/>
    <property type="match status" value="1"/>
</dbReference>
<dbReference type="SUPFAM" id="SSF53756">
    <property type="entry name" value="UDP-Glycosyltransferase/glycogen phosphorylase"/>
    <property type="match status" value="1"/>
</dbReference>
<dbReference type="GO" id="GO:0016758">
    <property type="term" value="F:hexosyltransferase activity"/>
    <property type="evidence" value="ECO:0007669"/>
    <property type="project" value="InterPro"/>
</dbReference>
<dbReference type="Proteomes" id="UP000031838">
    <property type="component" value="Chromosome 2"/>
</dbReference>
<evidence type="ECO:0000313" key="4">
    <source>
        <dbReference type="EMBL" id="AJK48832.1"/>
    </source>
</evidence>
<name>A0A0B6RU44_BURPL</name>
<dbReference type="HOGENOM" id="CLU_000537_8_0_4"/>
<dbReference type="Pfam" id="PF03033">
    <property type="entry name" value="Glyco_transf_28"/>
    <property type="match status" value="1"/>
</dbReference>
<accession>A0A0B6RU44</accession>
<dbReference type="CDD" id="cd03784">
    <property type="entry name" value="GT1_Gtf-like"/>
    <property type="match status" value="1"/>
</dbReference>
<dbReference type="GO" id="GO:0033072">
    <property type="term" value="P:vancomycin biosynthetic process"/>
    <property type="evidence" value="ECO:0007669"/>
    <property type="project" value="UniProtKB-ARBA"/>
</dbReference>
<proteinExistence type="predicted"/>
<dbReference type="KEGG" id="bgp:BGL_2c07480"/>
<sequence>MSKMIITAIGSAGDVYPLLGVGRALAARGHQVVFCTHPQFEAGALRCGFAFVPIGTAHEYAQAMANPALWHPRTSFRTLWSVIAPSLRPHFERLSALVDDDTVLIGTLWAFSARLLQERHGTPYVSVQVSPSTLLSAHAPPTHKRLTVPRRLPLALKTGLITLIERGVLDKVCGPALNALRAELGLAPARRILGRWLHSTDGVLCLFPDWFAAPQPDWPANHRLTGFPLFNDVDDPVPDPGLEAFLAAGEPPVVFTAGSTRVDGAGFARATAEAMRATGTRGILITPDAAPPDAHEPPEASHAHAMPRLLTRRYLPLRRLLPRCRALVHHGGIGTASLAYEAGIAQVVMPSAHDQFDNAQRVADSGCGVRLDAPVESAALAAALGYVLGDEGIAVRCAQIAAAVAAAPDGCVEAARFIERFIPASAAPAAPAERPAPGIDGEPGPRGRRAADGPGLAAPEASGA</sequence>
<feature type="domain" description="Erythromycin biosynthesis protein CIII-like C-terminal" evidence="3">
    <location>
        <begin position="312"/>
        <end position="409"/>
    </location>
</feature>
<reference evidence="4 5" key="2">
    <citation type="journal article" date="2016" name="Appl. Microbiol. Biotechnol.">
        <title>Mutations improving production and secretion of extracellular lipase by Burkholderia glumae PG1.</title>
        <authorList>
            <person name="Knapp A."/>
            <person name="Voget S."/>
            <person name="Gao R."/>
            <person name="Zaburannyi N."/>
            <person name="Krysciak D."/>
            <person name="Breuer M."/>
            <person name="Hauer B."/>
            <person name="Streit W.R."/>
            <person name="Muller R."/>
            <person name="Daniel R."/>
            <person name="Jaeger K.E."/>
        </authorList>
    </citation>
    <scope>NUCLEOTIDE SEQUENCE [LARGE SCALE GENOMIC DNA]</scope>
    <source>
        <strain evidence="4 5">PG1</strain>
    </source>
</reference>
<feature type="domain" description="Glycosyltransferase family 28 N-terminal" evidence="2">
    <location>
        <begin position="5"/>
        <end position="137"/>
    </location>
</feature>
<dbReference type="InterPro" id="IPR010610">
    <property type="entry name" value="EryCIII-like_C"/>
</dbReference>
<dbReference type="GO" id="GO:0005975">
    <property type="term" value="P:carbohydrate metabolic process"/>
    <property type="evidence" value="ECO:0007669"/>
    <property type="project" value="InterPro"/>
</dbReference>
<evidence type="ECO:0000313" key="5">
    <source>
        <dbReference type="Proteomes" id="UP000031838"/>
    </source>
</evidence>
<dbReference type="RefSeq" id="WP_042627400.1">
    <property type="nucleotide sequence ID" value="NZ_CP002581.1"/>
</dbReference>
<dbReference type="Pfam" id="PF06722">
    <property type="entry name" value="EryCIII-like_C"/>
    <property type="match status" value="1"/>
</dbReference>
<dbReference type="GO" id="GO:0008194">
    <property type="term" value="F:UDP-glycosyltransferase activity"/>
    <property type="evidence" value="ECO:0007669"/>
    <property type="project" value="InterPro"/>
</dbReference>